<evidence type="ECO:0000313" key="7">
    <source>
        <dbReference type="Proteomes" id="UP000240608"/>
    </source>
</evidence>
<feature type="transmembrane region" description="Helical" evidence="4">
    <location>
        <begin position="93"/>
        <end position="114"/>
    </location>
</feature>
<evidence type="ECO:0000256" key="1">
    <source>
        <dbReference type="ARBA" id="ARBA00023015"/>
    </source>
</evidence>
<keyword evidence="4" id="KW-0812">Transmembrane</keyword>
<dbReference type="InterPro" id="IPR018060">
    <property type="entry name" value="HTH_AraC"/>
</dbReference>
<dbReference type="PANTHER" id="PTHR43280:SF29">
    <property type="entry name" value="ARAC-FAMILY TRANSCRIPTIONAL REGULATOR"/>
    <property type="match status" value="1"/>
</dbReference>
<proteinExistence type="predicted"/>
<dbReference type="Gene3D" id="1.10.10.60">
    <property type="entry name" value="Homeodomain-like"/>
    <property type="match status" value="2"/>
</dbReference>
<evidence type="ECO:0000256" key="3">
    <source>
        <dbReference type="ARBA" id="ARBA00023163"/>
    </source>
</evidence>
<dbReference type="SMART" id="SM00342">
    <property type="entry name" value="HTH_ARAC"/>
    <property type="match status" value="1"/>
</dbReference>
<feature type="transmembrane region" description="Helical" evidence="4">
    <location>
        <begin position="120"/>
        <end position="141"/>
    </location>
</feature>
<dbReference type="EMBL" id="PYVU01000017">
    <property type="protein sequence ID" value="PTB97339.1"/>
    <property type="molecule type" value="Genomic_DNA"/>
</dbReference>
<protein>
    <recommendedName>
        <fullName evidence="5">HTH araC/xylS-type domain-containing protein</fullName>
    </recommendedName>
</protein>
<dbReference type="PANTHER" id="PTHR43280">
    <property type="entry name" value="ARAC-FAMILY TRANSCRIPTIONAL REGULATOR"/>
    <property type="match status" value="1"/>
</dbReference>
<feature type="domain" description="HTH araC/xylS-type" evidence="5">
    <location>
        <begin position="247"/>
        <end position="348"/>
    </location>
</feature>
<feature type="transmembrane region" description="Helical" evidence="4">
    <location>
        <begin position="161"/>
        <end position="181"/>
    </location>
</feature>
<evidence type="ECO:0000313" key="6">
    <source>
        <dbReference type="EMBL" id="PTB97339.1"/>
    </source>
</evidence>
<comment type="caution">
    <text evidence="6">The sequence shown here is derived from an EMBL/GenBank/DDBJ whole genome shotgun (WGS) entry which is preliminary data.</text>
</comment>
<keyword evidence="4" id="KW-1133">Transmembrane helix</keyword>
<dbReference type="AlphaFoldDB" id="A0A2T4DU54"/>
<dbReference type="PROSITE" id="PS01124">
    <property type="entry name" value="HTH_ARAC_FAMILY_2"/>
    <property type="match status" value="1"/>
</dbReference>
<accession>A0A2T4DU54</accession>
<name>A0A2T4DU54_9BACT</name>
<evidence type="ECO:0000259" key="5">
    <source>
        <dbReference type="PROSITE" id="PS01124"/>
    </source>
</evidence>
<sequence>MNAISGPGLISVFLLLLLSCFLLFTRSPNKVGNILFAAFLLVTSLDLSGQVIGDFYRNHAEIGKLRLALIFLQMPLLYFYVKRACFSNFKLRLKLIWHSVPFFIFLFVFIFFELEQSLEIGYVIILQLQYYLYFGAIFLVLRKYKRLHDKFHALQSETYRWLMTASILFLISNSSVVFRAVFEVMNDFQRFPWLNITSALLGVIVISWFVLKTMRNPELFTKVNEIVKPSSKKKMMEEWEQLQCEQDELHQYMEEHKPYLEEDLSLQMLAEKTRIPVKRLSFLINQITGKHFFDYINTYRIEESKKLLVETDLTVQQIMYEVGFNSKSSFHTAFKKNTLLTPSNFRKAAS</sequence>
<keyword evidence="3" id="KW-0804">Transcription</keyword>
<reference evidence="6 7" key="1">
    <citation type="submission" date="2018-03" db="EMBL/GenBank/DDBJ databases">
        <title>Cross-interface Injection: A General Nanoliter Liquid Handling Method Applied to Single Cells Genome Amplification Automated Nanoliter Liquid Handling Applied to Single Cell Multiple Displacement Amplification.</title>
        <authorList>
            <person name="Yun J."/>
            <person name="Xu P."/>
            <person name="Xu J."/>
            <person name="Dai X."/>
            <person name="Wang Y."/>
            <person name="Zheng X."/>
            <person name="Cao C."/>
            <person name="Yi Q."/>
            <person name="Zhu Y."/>
            <person name="Wang L."/>
            <person name="Dong Z."/>
            <person name="Huang Y."/>
            <person name="Huang L."/>
            <person name="Du W."/>
        </authorList>
    </citation>
    <scope>NUCLEOTIDE SEQUENCE [LARGE SCALE GENOMIC DNA]</scope>
    <source>
        <strain evidence="6 7">Z-D1-2</strain>
    </source>
</reference>
<feature type="transmembrane region" description="Helical" evidence="4">
    <location>
        <begin position="65"/>
        <end position="81"/>
    </location>
</feature>
<keyword evidence="2" id="KW-0238">DNA-binding</keyword>
<feature type="transmembrane region" description="Helical" evidence="4">
    <location>
        <begin position="6"/>
        <end position="24"/>
    </location>
</feature>
<gene>
    <name evidence="6" type="ORF">C9994_03390</name>
</gene>
<keyword evidence="1" id="KW-0805">Transcription regulation</keyword>
<evidence type="ECO:0000256" key="4">
    <source>
        <dbReference type="SAM" id="Phobius"/>
    </source>
</evidence>
<organism evidence="6 7">
    <name type="scientific">Marivirga lumbricoides</name>
    <dbReference type="NCBI Taxonomy" id="1046115"/>
    <lineage>
        <taxon>Bacteria</taxon>
        <taxon>Pseudomonadati</taxon>
        <taxon>Bacteroidota</taxon>
        <taxon>Cytophagia</taxon>
        <taxon>Cytophagales</taxon>
        <taxon>Marivirgaceae</taxon>
        <taxon>Marivirga</taxon>
    </lineage>
</organism>
<evidence type="ECO:0000256" key="2">
    <source>
        <dbReference type="ARBA" id="ARBA00023125"/>
    </source>
</evidence>
<dbReference type="InterPro" id="IPR009057">
    <property type="entry name" value="Homeodomain-like_sf"/>
</dbReference>
<feature type="transmembrane region" description="Helical" evidence="4">
    <location>
        <begin position="31"/>
        <end position="53"/>
    </location>
</feature>
<dbReference type="GO" id="GO:0043565">
    <property type="term" value="F:sequence-specific DNA binding"/>
    <property type="evidence" value="ECO:0007669"/>
    <property type="project" value="InterPro"/>
</dbReference>
<feature type="transmembrane region" description="Helical" evidence="4">
    <location>
        <begin position="193"/>
        <end position="211"/>
    </location>
</feature>
<keyword evidence="4" id="KW-0472">Membrane</keyword>
<dbReference type="Pfam" id="PF12833">
    <property type="entry name" value="HTH_18"/>
    <property type="match status" value="1"/>
</dbReference>
<dbReference type="GO" id="GO:0003700">
    <property type="term" value="F:DNA-binding transcription factor activity"/>
    <property type="evidence" value="ECO:0007669"/>
    <property type="project" value="InterPro"/>
</dbReference>
<dbReference type="Proteomes" id="UP000240608">
    <property type="component" value="Unassembled WGS sequence"/>
</dbReference>
<dbReference type="SUPFAM" id="SSF46689">
    <property type="entry name" value="Homeodomain-like"/>
    <property type="match status" value="1"/>
</dbReference>